<dbReference type="PANTHER" id="PTHR37291:SF1">
    <property type="entry name" value="TYPE IV METHYL-DIRECTED RESTRICTION ENZYME ECOKMCRB SUBUNIT"/>
    <property type="match status" value="1"/>
</dbReference>
<evidence type="ECO:0000259" key="2">
    <source>
        <dbReference type="Pfam" id="PF07728"/>
    </source>
</evidence>
<feature type="compositionally biased region" description="Acidic residues" evidence="1">
    <location>
        <begin position="259"/>
        <end position="275"/>
    </location>
</feature>
<evidence type="ECO:0000313" key="3">
    <source>
        <dbReference type="EMBL" id="PWK38442.1"/>
    </source>
</evidence>
<organism evidence="3 4">
    <name type="scientific">Cupriavidus plantarum</name>
    <dbReference type="NCBI Taxonomy" id="942865"/>
    <lineage>
        <taxon>Bacteria</taxon>
        <taxon>Pseudomonadati</taxon>
        <taxon>Pseudomonadota</taxon>
        <taxon>Betaproteobacteria</taxon>
        <taxon>Burkholderiales</taxon>
        <taxon>Burkholderiaceae</taxon>
        <taxon>Cupriavidus</taxon>
    </lineage>
</organism>
<comment type="caution">
    <text evidence="3">The sequence shown here is derived from an EMBL/GenBank/DDBJ whole genome shotgun (WGS) entry which is preliminary data.</text>
</comment>
<feature type="domain" description="ATPase dynein-related AAA" evidence="2">
    <location>
        <begin position="293"/>
        <end position="455"/>
    </location>
</feature>
<evidence type="ECO:0000313" key="4">
    <source>
        <dbReference type="Proteomes" id="UP000245754"/>
    </source>
</evidence>
<dbReference type="InterPro" id="IPR052934">
    <property type="entry name" value="Methyl-DNA_Rec/Restrict_Enz"/>
</dbReference>
<proteinExistence type="predicted"/>
<keyword evidence="4" id="KW-1185">Reference proteome</keyword>
<sequence length="677" mass="75142">MGGRSLFLPDEPQLWTPANFGPLIENYVRDPIEGKDDARGEEFWGKLGSQLGRCPPESVALCAEIYWILTLSSSFLTVKYKKRKIAAIWAMAQPQPLPALNPSSPYLFDDALQGIGSTGTAYNFLMWMELAFAIEAFSHLVAMSSDERAHLLGSPWDFAKWFDEQDDTKGRQFYHILTHALFPDEFERVFSEGGKEKLARNAMLAVPRSQRFPRPVRDQALFEARKRVEAQLGRPIDYYVDPPLLSKDLKKGANNDGSLELDDDITGPVVDEGEQGDVPESLAIAPWLPRNRILFGPPGSGKTHEMERIRRERYENGETTMLVSFHPSYAYEDFVEGYRPAAGQAGRLSEKPVHGPFRVICELAHKRPDVRHTLFIDEINRANVAKVFGELITILEPSKRCDPRPRLDFEDVSAAVRLQYSGDKLAVPANLDIIASMNTADRSVQAIDRALRRRFEFIETPANPKALRKDLVGGVDLRALLAAINDRIEFLIDGDHAIGHALLIDVRTLADLRRVFARRIIPLLAEYFFEDLSRAKLALSGSSKRSPFFDERPLDPRKLFESGSEADGMDARISIRPAADPRRWMAADFIRLYLRGDAAEAAIATAMAMAEGEADDEDLAPVAGASDDGEVASIETQAAPTHREGYDDESDEAVAGAGDQVEATRVTSAASGAQGQA</sequence>
<dbReference type="SUPFAM" id="SSF52540">
    <property type="entry name" value="P-loop containing nucleoside triphosphate hydrolases"/>
    <property type="match status" value="1"/>
</dbReference>
<dbReference type="InterPro" id="IPR011704">
    <property type="entry name" value="ATPase_dyneun-rel_AAA"/>
</dbReference>
<dbReference type="Proteomes" id="UP000245754">
    <property type="component" value="Unassembled WGS sequence"/>
</dbReference>
<dbReference type="PANTHER" id="PTHR37291">
    <property type="entry name" value="5-METHYLCYTOSINE-SPECIFIC RESTRICTION ENZYME B"/>
    <property type="match status" value="1"/>
</dbReference>
<dbReference type="GO" id="GO:0016887">
    <property type="term" value="F:ATP hydrolysis activity"/>
    <property type="evidence" value="ECO:0007669"/>
    <property type="project" value="InterPro"/>
</dbReference>
<feature type="compositionally biased region" description="Polar residues" evidence="1">
    <location>
        <begin position="665"/>
        <end position="677"/>
    </location>
</feature>
<dbReference type="GO" id="GO:0005524">
    <property type="term" value="F:ATP binding"/>
    <property type="evidence" value="ECO:0007669"/>
    <property type="project" value="InterPro"/>
</dbReference>
<dbReference type="EMBL" id="QGGT01000001">
    <property type="protein sequence ID" value="PWK38442.1"/>
    <property type="molecule type" value="Genomic_DNA"/>
</dbReference>
<reference evidence="3 4" key="1">
    <citation type="submission" date="2018-05" db="EMBL/GenBank/DDBJ databases">
        <title>Genomic Encyclopedia of Type Strains, Phase IV (KMG-V): Genome sequencing to study the core and pangenomes of soil and plant-associated prokaryotes.</title>
        <authorList>
            <person name="Whitman W."/>
        </authorList>
    </citation>
    <scope>NUCLEOTIDE SEQUENCE [LARGE SCALE GENOMIC DNA]</scope>
    <source>
        <strain evidence="3 4">SLV-132</strain>
    </source>
</reference>
<dbReference type="Gene3D" id="3.40.50.300">
    <property type="entry name" value="P-loop containing nucleotide triphosphate hydrolases"/>
    <property type="match status" value="1"/>
</dbReference>
<feature type="region of interest" description="Disordered" evidence="1">
    <location>
        <begin position="619"/>
        <end position="677"/>
    </location>
</feature>
<feature type="region of interest" description="Disordered" evidence="1">
    <location>
        <begin position="255"/>
        <end position="275"/>
    </location>
</feature>
<dbReference type="InterPro" id="IPR027417">
    <property type="entry name" value="P-loop_NTPase"/>
</dbReference>
<protein>
    <submittedName>
        <fullName evidence="3">5-methylcytosine-specific restriction protein B</fullName>
    </submittedName>
</protein>
<gene>
    <name evidence="3" type="ORF">C7419_1012338</name>
</gene>
<evidence type="ECO:0000256" key="1">
    <source>
        <dbReference type="SAM" id="MobiDB-lite"/>
    </source>
</evidence>
<dbReference type="AlphaFoldDB" id="A0A316F2A1"/>
<accession>A0A316F2A1</accession>
<dbReference type="Pfam" id="PF07728">
    <property type="entry name" value="AAA_5"/>
    <property type="match status" value="1"/>
</dbReference>
<name>A0A316F2A1_9BURK</name>